<keyword evidence="2" id="KW-1185">Reference proteome</keyword>
<sequence length="109" mass="12516">MLYLQFRNTQLGYEKLDDIIGHTELLRPPNIFLVKTQHLDLSYMLSNVGFPKWSNTTIRKQEAHSNDPVLDDILLSDVEVRIPPVALKNNHMKSIDATQQEELMVEGGK</sequence>
<name>A0AAU9M6E8_9ASTR</name>
<accession>A0AAU9M6E8</accession>
<dbReference type="EMBL" id="CAKMRJ010001112">
    <property type="protein sequence ID" value="CAH1421700.1"/>
    <property type="molecule type" value="Genomic_DNA"/>
</dbReference>
<evidence type="ECO:0000313" key="1">
    <source>
        <dbReference type="EMBL" id="CAH1421700.1"/>
    </source>
</evidence>
<dbReference type="Gene3D" id="3.20.20.70">
    <property type="entry name" value="Aldolase class I"/>
    <property type="match status" value="1"/>
</dbReference>
<proteinExistence type="predicted"/>
<organism evidence="1 2">
    <name type="scientific">Lactuca virosa</name>
    <dbReference type="NCBI Taxonomy" id="75947"/>
    <lineage>
        <taxon>Eukaryota</taxon>
        <taxon>Viridiplantae</taxon>
        <taxon>Streptophyta</taxon>
        <taxon>Embryophyta</taxon>
        <taxon>Tracheophyta</taxon>
        <taxon>Spermatophyta</taxon>
        <taxon>Magnoliopsida</taxon>
        <taxon>eudicotyledons</taxon>
        <taxon>Gunneridae</taxon>
        <taxon>Pentapetalae</taxon>
        <taxon>asterids</taxon>
        <taxon>campanulids</taxon>
        <taxon>Asterales</taxon>
        <taxon>Asteraceae</taxon>
        <taxon>Cichorioideae</taxon>
        <taxon>Cichorieae</taxon>
        <taxon>Lactucinae</taxon>
        <taxon>Lactuca</taxon>
    </lineage>
</organism>
<protein>
    <submittedName>
        <fullName evidence="1">Uncharacterized protein</fullName>
    </submittedName>
</protein>
<reference evidence="1 2" key="1">
    <citation type="submission" date="2022-01" db="EMBL/GenBank/DDBJ databases">
        <authorList>
            <person name="Xiong W."/>
            <person name="Schranz E."/>
        </authorList>
    </citation>
    <scope>NUCLEOTIDE SEQUENCE [LARGE SCALE GENOMIC DNA]</scope>
</reference>
<dbReference type="AlphaFoldDB" id="A0AAU9M6E8"/>
<comment type="caution">
    <text evidence="1">The sequence shown here is derived from an EMBL/GenBank/DDBJ whole genome shotgun (WGS) entry which is preliminary data.</text>
</comment>
<dbReference type="InterPro" id="IPR013785">
    <property type="entry name" value="Aldolase_TIM"/>
</dbReference>
<gene>
    <name evidence="1" type="ORF">LVIROSA_LOCUS9087</name>
</gene>
<evidence type="ECO:0000313" key="2">
    <source>
        <dbReference type="Proteomes" id="UP001157418"/>
    </source>
</evidence>
<dbReference type="Proteomes" id="UP001157418">
    <property type="component" value="Unassembled WGS sequence"/>
</dbReference>